<dbReference type="OrthoDB" id="5736081at2"/>
<sequence length="171" mass="18351">MSRQTARPCLLIVHHSPTGLLNSVTEEVVDAASSAAAEVNATLPAGLHLEVRQRDALRPDADELLAASALLFGTSANFGYISGALKHYFDSTFRQVTGDPGYSARNVPFSYWIRGGHDTTGAQKAMDSITTGYGWTRAADPVCFTGDPAPHIHALREMAENTVGAWYTSLD</sequence>
<gene>
    <name evidence="1" type="ORF">Csp1_03500</name>
</gene>
<dbReference type="KEGG" id="cpre:Csp1_03500"/>
<dbReference type="GO" id="GO:0003955">
    <property type="term" value="F:NAD(P)H dehydrogenase (quinone) activity"/>
    <property type="evidence" value="ECO:0007669"/>
    <property type="project" value="UniProtKB-EC"/>
</dbReference>
<reference evidence="2" key="1">
    <citation type="submission" date="2017-11" db="EMBL/GenBank/DDBJ databases">
        <title>Otitis media/interna in a cat caused by the recently described species Corynebacterium provencense.</title>
        <authorList>
            <person name="Kittl S."/>
            <person name="Brodard I."/>
            <person name="Rychener L."/>
            <person name="Jores J."/>
            <person name="Roosje P."/>
            <person name="Gobeli Brawand S."/>
        </authorList>
    </citation>
    <scope>NUCLEOTIDE SEQUENCE [LARGE SCALE GENOMIC DNA]</scope>
    <source>
        <strain evidence="2">17KM38</strain>
    </source>
</reference>
<keyword evidence="1" id="KW-0560">Oxidoreductase</keyword>
<dbReference type="AlphaFoldDB" id="A0A2Z3YME1"/>
<protein>
    <submittedName>
        <fullName evidence="1">NAD(P)H dehydrogenase (Quinone)</fullName>
        <ecNumber evidence="1">1.6.5.2</ecNumber>
    </submittedName>
</protein>
<dbReference type="InterPro" id="IPR029039">
    <property type="entry name" value="Flavoprotein-like_sf"/>
</dbReference>
<dbReference type="Proteomes" id="UP000247696">
    <property type="component" value="Chromosome"/>
</dbReference>
<dbReference type="EC" id="1.6.5.2" evidence="1"/>
<dbReference type="Gene3D" id="3.40.50.360">
    <property type="match status" value="1"/>
</dbReference>
<organism evidence="1 2">
    <name type="scientific">Corynebacterium provencense</name>
    <dbReference type="NCBI Taxonomy" id="1737425"/>
    <lineage>
        <taxon>Bacteria</taxon>
        <taxon>Bacillati</taxon>
        <taxon>Actinomycetota</taxon>
        <taxon>Actinomycetes</taxon>
        <taxon>Mycobacteriales</taxon>
        <taxon>Corynebacteriaceae</taxon>
        <taxon>Corynebacterium</taxon>
    </lineage>
</organism>
<dbReference type="STRING" id="1737425.GCA_900049755_02290"/>
<accession>A0A2Z3YME1</accession>
<evidence type="ECO:0000313" key="2">
    <source>
        <dbReference type="Proteomes" id="UP000247696"/>
    </source>
</evidence>
<evidence type="ECO:0000313" key="1">
    <source>
        <dbReference type="EMBL" id="AWT25176.1"/>
    </source>
</evidence>
<dbReference type="SUPFAM" id="SSF52218">
    <property type="entry name" value="Flavoproteins"/>
    <property type="match status" value="1"/>
</dbReference>
<dbReference type="RefSeq" id="WP_110480919.1">
    <property type="nucleotide sequence ID" value="NZ_CP024988.1"/>
</dbReference>
<dbReference type="EMBL" id="CP024988">
    <property type="protein sequence ID" value="AWT25176.1"/>
    <property type="molecule type" value="Genomic_DNA"/>
</dbReference>
<keyword evidence="2" id="KW-1185">Reference proteome</keyword>
<proteinExistence type="predicted"/>
<name>A0A2Z3YME1_9CORY</name>